<sequence length="112" mass="12843">MSGINRQISLDVRQVAKHIAGTPQSQRLLKRGLATHVFNDEPTMNRVTQAIIENGQFTGMIRGYDRYGMFFDEPIGYRISPDGSRILLYYGEIKINADDQYHVIPRTRPSEE</sequence>
<protein>
    <recommendedName>
        <fullName evidence="1">DUF6972 domain-containing protein</fullName>
    </recommendedName>
</protein>
<proteinExistence type="predicted"/>
<name>A0A7D7QTK3_9NOSO</name>
<reference evidence="3" key="1">
    <citation type="submission" date="2020-06" db="EMBL/GenBank/DDBJ databases">
        <title>Nostoc edaphicum CCNP1411 genome.</title>
        <authorList>
            <person name="Fidor A."/>
            <person name="Grabski M."/>
            <person name="Gawor J."/>
            <person name="Gromadka R."/>
            <person name="Wegrzyn G."/>
            <person name="Mazur-Marzec H."/>
        </authorList>
    </citation>
    <scope>NUCLEOTIDE SEQUENCE [LARGE SCALE GENOMIC DNA]</scope>
    <source>
        <strain evidence="3">CCNP1411</strain>
    </source>
</reference>
<evidence type="ECO:0000259" key="1">
    <source>
        <dbReference type="Pfam" id="PF22319"/>
    </source>
</evidence>
<organism evidence="2 3">
    <name type="scientific">Nostoc edaphicum CCNP1411</name>
    <dbReference type="NCBI Taxonomy" id="1472755"/>
    <lineage>
        <taxon>Bacteria</taxon>
        <taxon>Bacillati</taxon>
        <taxon>Cyanobacteriota</taxon>
        <taxon>Cyanophyceae</taxon>
        <taxon>Nostocales</taxon>
        <taxon>Nostocaceae</taxon>
        <taxon>Nostoc</taxon>
    </lineage>
</organism>
<keyword evidence="3" id="KW-1185">Reference proteome</keyword>
<evidence type="ECO:0000313" key="2">
    <source>
        <dbReference type="EMBL" id="QMS89403.1"/>
    </source>
</evidence>
<dbReference type="EMBL" id="CP054698">
    <property type="protein sequence ID" value="QMS89403.1"/>
    <property type="molecule type" value="Genomic_DNA"/>
</dbReference>
<gene>
    <name evidence="2" type="ORF">HUN01_18125</name>
</gene>
<dbReference type="Proteomes" id="UP000514713">
    <property type="component" value="Chromosome"/>
</dbReference>
<dbReference type="KEGG" id="ned:HUN01_18125"/>
<dbReference type="RefSeq" id="WP_181932416.1">
    <property type="nucleotide sequence ID" value="NZ_CP054698.1"/>
</dbReference>
<dbReference type="InterPro" id="IPR054245">
    <property type="entry name" value="DUF6972"/>
</dbReference>
<feature type="domain" description="DUF6972" evidence="1">
    <location>
        <begin position="6"/>
        <end position="110"/>
    </location>
</feature>
<accession>A0A7D7QTK3</accession>
<dbReference type="AlphaFoldDB" id="A0A7D7QTK3"/>
<evidence type="ECO:0000313" key="3">
    <source>
        <dbReference type="Proteomes" id="UP000514713"/>
    </source>
</evidence>
<dbReference type="Pfam" id="PF22319">
    <property type="entry name" value="DUF6972"/>
    <property type="match status" value="1"/>
</dbReference>